<reference evidence="1" key="1">
    <citation type="submission" date="2018-05" db="EMBL/GenBank/DDBJ databases">
        <authorList>
            <person name="Lanie J.A."/>
            <person name="Ng W.-L."/>
            <person name="Kazmierczak K.M."/>
            <person name="Andrzejewski T.M."/>
            <person name="Davidsen T.M."/>
            <person name="Wayne K.J."/>
            <person name="Tettelin H."/>
            <person name="Glass J.I."/>
            <person name="Rusch D."/>
            <person name="Podicherti R."/>
            <person name="Tsui H.-C.T."/>
            <person name="Winkler M.E."/>
        </authorList>
    </citation>
    <scope>NUCLEOTIDE SEQUENCE</scope>
</reference>
<dbReference type="AlphaFoldDB" id="A0A382GF38"/>
<gene>
    <name evidence="1" type="ORF">METZ01_LOCUS226168</name>
</gene>
<evidence type="ECO:0000313" key="1">
    <source>
        <dbReference type="EMBL" id="SVB73314.1"/>
    </source>
</evidence>
<feature type="non-terminal residue" evidence="1">
    <location>
        <position position="1"/>
    </location>
</feature>
<dbReference type="EMBL" id="UINC01054965">
    <property type="protein sequence ID" value="SVB73314.1"/>
    <property type="molecule type" value="Genomic_DNA"/>
</dbReference>
<sequence length="109" mass="11599">VLHPEKEAGSGLGDDQPMTFCLGDFLVHEQILQLCGAGLADGVETVTWLPVAQSDRLANRLGIKDFSVLRLAKLVPLGQAAGQALPANRQATELGFTGLTLKEDFELGQ</sequence>
<accession>A0A382GF38</accession>
<organism evidence="1">
    <name type="scientific">marine metagenome</name>
    <dbReference type="NCBI Taxonomy" id="408172"/>
    <lineage>
        <taxon>unclassified sequences</taxon>
        <taxon>metagenomes</taxon>
        <taxon>ecological metagenomes</taxon>
    </lineage>
</organism>
<protein>
    <submittedName>
        <fullName evidence="1">Uncharacterized protein</fullName>
    </submittedName>
</protein>
<name>A0A382GF38_9ZZZZ</name>
<proteinExistence type="predicted"/>